<gene>
    <name evidence="1" type="ORF">C491_13382</name>
</gene>
<organism evidence="1 2">
    <name type="scientific">Natronococcus amylolyticus DSM 10524</name>
    <dbReference type="NCBI Taxonomy" id="1227497"/>
    <lineage>
        <taxon>Archaea</taxon>
        <taxon>Methanobacteriati</taxon>
        <taxon>Methanobacteriota</taxon>
        <taxon>Stenosarchaea group</taxon>
        <taxon>Halobacteria</taxon>
        <taxon>Halobacteriales</taxon>
        <taxon>Natrialbaceae</taxon>
        <taxon>Natronococcus</taxon>
    </lineage>
</organism>
<dbReference type="eggNOG" id="arCOG01868">
    <property type="taxonomic scope" value="Archaea"/>
</dbReference>
<dbReference type="Gene3D" id="1.10.10.10">
    <property type="entry name" value="Winged helix-like DNA-binding domain superfamily/Winged helix DNA-binding domain"/>
    <property type="match status" value="1"/>
</dbReference>
<proteinExistence type="predicted"/>
<comment type="caution">
    <text evidence="1">The sequence shown here is derived from an EMBL/GenBank/DDBJ whole genome shotgun (WGS) entry which is preliminary data.</text>
</comment>
<dbReference type="Proteomes" id="UP000011688">
    <property type="component" value="Unassembled WGS sequence"/>
</dbReference>
<name>L9X454_9EURY</name>
<dbReference type="AlphaFoldDB" id="L9X454"/>
<accession>L9X454</accession>
<protein>
    <submittedName>
        <fullName evidence="1">Putative transcriptional regulator</fullName>
    </submittedName>
</protein>
<dbReference type="InterPro" id="IPR036388">
    <property type="entry name" value="WH-like_DNA-bd_sf"/>
</dbReference>
<evidence type="ECO:0000313" key="2">
    <source>
        <dbReference type="Proteomes" id="UP000011688"/>
    </source>
</evidence>
<keyword evidence="2" id="KW-1185">Reference proteome</keyword>
<evidence type="ECO:0000313" key="1">
    <source>
        <dbReference type="EMBL" id="ELY56534.1"/>
    </source>
</evidence>
<dbReference type="SUPFAM" id="SSF46785">
    <property type="entry name" value="Winged helix' DNA-binding domain"/>
    <property type="match status" value="1"/>
</dbReference>
<sequence>MTCEVVEVHTDDLSRERFKILQKIIGHPEHLPTLKELDYFMLDVNSSTIRNHLETLVDTSLVARVTLPEDQRTRDNPHVFYCLPKRGEQRWKTRTY</sequence>
<dbReference type="EMBL" id="AOIB01000027">
    <property type="protein sequence ID" value="ELY56534.1"/>
    <property type="molecule type" value="Genomic_DNA"/>
</dbReference>
<reference evidence="1 2" key="1">
    <citation type="journal article" date="2014" name="PLoS Genet.">
        <title>Phylogenetically driven sequencing of extremely halophilic archaea reveals strategies for static and dynamic osmo-response.</title>
        <authorList>
            <person name="Becker E.A."/>
            <person name="Seitzer P.M."/>
            <person name="Tritt A."/>
            <person name="Larsen D."/>
            <person name="Krusor M."/>
            <person name="Yao A.I."/>
            <person name="Wu D."/>
            <person name="Madern D."/>
            <person name="Eisen J.A."/>
            <person name="Darling A.E."/>
            <person name="Facciotti M.T."/>
        </authorList>
    </citation>
    <scope>NUCLEOTIDE SEQUENCE [LARGE SCALE GENOMIC DNA]</scope>
    <source>
        <strain evidence="1 2">DSM 10524</strain>
    </source>
</reference>
<dbReference type="STRING" id="1227497.C491_13382"/>
<dbReference type="InterPro" id="IPR036390">
    <property type="entry name" value="WH_DNA-bd_sf"/>
</dbReference>